<evidence type="ECO:0000256" key="2">
    <source>
        <dbReference type="SAM" id="Phobius"/>
    </source>
</evidence>
<keyword evidence="2" id="KW-0812">Transmembrane</keyword>
<reference evidence="3 4" key="1">
    <citation type="submission" date="2017-07" db="EMBL/GenBank/DDBJ databases">
        <authorList>
            <person name="Sun Z.S."/>
            <person name="Albrecht U."/>
            <person name="Echele G."/>
            <person name="Lee C.C."/>
        </authorList>
    </citation>
    <scope>NUCLEOTIDE SEQUENCE [LARGE SCALE GENOMIC DNA]</scope>
    <source>
        <strain evidence="4">type strain: KCTC 22618</strain>
    </source>
</reference>
<keyword evidence="4" id="KW-1185">Reference proteome</keyword>
<dbReference type="AlphaFoldDB" id="A0A238U4A3"/>
<keyword evidence="2" id="KW-1133">Transmembrane helix</keyword>
<proteinExistence type="predicted"/>
<evidence type="ECO:0000313" key="4">
    <source>
        <dbReference type="Proteomes" id="UP000215214"/>
    </source>
</evidence>
<keyword evidence="2" id="KW-0472">Membrane</keyword>
<gene>
    <name evidence="3" type="ORF">TJEJU_0161</name>
</gene>
<name>A0A238U4A3_9FLAO</name>
<dbReference type="EMBL" id="LT899436">
    <property type="protein sequence ID" value="SNR13967.1"/>
    <property type="molecule type" value="Genomic_DNA"/>
</dbReference>
<evidence type="ECO:0000256" key="1">
    <source>
        <dbReference type="SAM" id="Coils"/>
    </source>
</evidence>
<dbReference type="Proteomes" id="UP000215214">
    <property type="component" value="Chromosome TJEJU"/>
</dbReference>
<accession>A0A238U4A3</accession>
<sequence>MKVLNNSSVKKVLNFSPAILLILLVIYSFNTHENKNELEDEFFKEKKLLQNELNKIVADYKEITSKKKWLTKRVVNGMNKIIALKDSVEQLEKVNYDLLFKYSLKITKLERENRKLFLKVESLQKQNTKLRSENTQVKKDLQAEEKSFSSLVAENKKLKREELALKRKVNIAGTIEISSVLVEALKEKSNGKYTTTNRYKKTDAFRIKFDILPNELANIGNREIFVQILDDHNNTVPSEKSGSKNEISYNDLISIDYDREKISVVSLVSVDRASMNEGDYTVNVYIGKRKVGKSIINLR</sequence>
<protein>
    <submittedName>
        <fullName evidence="3">Uncharacterized protein</fullName>
    </submittedName>
</protein>
<evidence type="ECO:0000313" key="3">
    <source>
        <dbReference type="EMBL" id="SNR13967.1"/>
    </source>
</evidence>
<feature type="transmembrane region" description="Helical" evidence="2">
    <location>
        <begin position="12"/>
        <end position="29"/>
    </location>
</feature>
<dbReference type="KEGG" id="tje:TJEJU_0161"/>
<feature type="coiled-coil region" evidence="1">
    <location>
        <begin position="106"/>
        <end position="161"/>
    </location>
</feature>
<organism evidence="3 4">
    <name type="scientific">Tenacibaculum jejuense</name>
    <dbReference type="NCBI Taxonomy" id="584609"/>
    <lineage>
        <taxon>Bacteria</taxon>
        <taxon>Pseudomonadati</taxon>
        <taxon>Bacteroidota</taxon>
        <taxon>Flavobacteriia</taxon>
        <taxon>Flavobacteriales</taxon>
        <taxon>Flavobacteriaceae</taxon>
        <taxon>Tenacibaculum</taxon>
    </lineage>
</organism>
<keyword evidence="1" id="KW-0175">Coiled coil</keyword>